<protein>
    <submittedName>
        <fullName evidence="2">Uncharacterized protein</fullName>
    </submittedName>
</protein>
<feature type="compositionally biased region" description="Polar residues" evidence="1">
    <location>
        <begin position="17"/>
        <end position="30"/>
    </location>
</feature>
<feature type="region of interest" description="Disordered" evidence="1">
    <location>
        <begin position="488"/>
        <end position="515"/>
    </location>
</feature>
<accession>A0AA40CP20</accession>
<evidence type="ECO:0000313" key="3">
    <source>
        <dbReference type="Proteomes" id="UP001174936"/>
    </source>
</evidence>
<gene>
    <name evidence="2" type="ORF">B0T16DRAFT_411811</name>
</gene>
<dbReference type="EMBL" id="JAULSV010000004">
    <property type="protein sequence ID" value="KAK0645725.1"/>
    <property type="molecule type" value="Genomic_DNA"/>
</dbReference>
<dbReference type="PANTHER" id="PTHR38166">
    <property type="entry name" value="C2H2-TYPE DOMAIN-CONTAINING PROTEIN-RELATED"/>
    <property type="match status" value="1"/>
</dbReference>
<name>A0AA40CP20_9PEZI</name>
<reference evidence="2" key="1">
    <citation type="submission" date="2023-06" db="EMBL/GenBank/DDBJ databases">
        <title>Genome-scale phylogeny and comparative genomics of the fungal order Sordariales.</title>
        <authorList>
            <consortium name="Lawrence Berkeley National Laboratory"/>
            <person name="Hensen N."/>
            <person name="Bonometti L."/>
            <person name="Westerberg I."/>
            <person name="Brannstrom I.O."/>
            <person name="Guillou S."/>
            <person name="Cros-Aarteil S."/>
            <person name="Calhoun S."/>
            <person name="Haridas S."/>
            <person name="Kuo A."/>
            <person name="Mondo S."/>
            <person name="Pangilinan J."/>
            <person name="Riley R."/>
            <person name="Labutti K."/>
            <person name="Andreopoulos B."/>
            <person name="Lipzen A."/>
            <person name="Chen C."/>
            <person name="Yanf M."/>
            <person name="Daum C."/>
            <person name="Ng V."/>
            <person name="Clum A."/>
            <person name="Steindorff A."/>
            <person name="Ohm R."/>
            <person name="Martin F."/>
            <person name="Silar P."/>
            <person name="Natvig D."/>
            <person name="Lalanne C."/>
            <person name="Gautier V."/>
            <person name="Ament-Velasquez S.L."/>
            <person name="Kruys A."/>
            <person name="Hutchinson M.I."/>
            <person name="Powell A.J."/>
            <person name="Barry K."/>
            <person name="Miller A.N."/>
            <person name="Grigoriev I.V."/>
            <person name="Debuchy R."/>
            <person name="Gladieux P."/>
            <person name="Thoren M.H."/>
            <person name="Johannesson H."/>
        </authorList>
    </citation>
    <scope>NUCLEOTIDE SEQUENCE</scope>
    <source>
        <strain evidence="2">SMH2532-1</strain>
    </source>
</reference>
<keyword evidence="3" id="KW-1185">Reference proteome</keyword>
<feature type="compositionally biased region" description="Polar residues" evidence="1">
    <location>
        <begin position="117"/>
        <end position="126"/>
    </location>
</feature>
<evidence type="ECO:0000256" key="1">
    <source>
        <dbReference type="SAM" id="MobiDB-lite"/>
    </source>
</evidence>
<proteinExistence type="predicted"/>
<dbReference type="AlphaFoldDB" id="A0AA40CP20"/>
<sequence>MPLPRLRRKSRIEPTTRGVSTAKLATNQRQWLPGDTQPDAAPYTGGVSSMFLSSAGSQLSTRLLRNILSSANNENSSIECTHEGSSDGGDQPLSRTQSPRPPPLRGLQTESWRARRGSSNRSTQGPTVDLGSDAARPRRRLRRGVSPAVPPVTKAQPQHSPPQPAPRPDETKKALVACPFYKFDPNAHRDCRRFGISRVKDVKQHLYRKHFSQTPSGQPNDGFGTPEYLGAENAHEAYGSRDDEPVPGSISEEQWKELLKQRYQSRGKSVEDQWNDIWRTLFPARDPPRSIYLDNDDDGEVLSRLRAFWSRRRADITSKTIRESGTDAGSFHASNSTRAAHLFDQVIKTFLTEFEAESTMQAPSVNAYPDTADDLLYVMMDNDSVASIATDPRFVIENGGFLPDYEQYSTPEVKPAALWQSQSYFSASNRDISACPSTNSLPDTIYESKPFQFSLASGPESNRDWVSPWDVAPSETYDPTAFPQFEDSMTMSVQPPHPQYRHTWSGPSSGQWPPY</sequence>
<dbReference type="PANTHER" id="PTHR38166:SF1">
    <property type="entry name" value="C2H2-TYPE DOMAIN-CONTAINING PROTEIN"/>
    <property type="match status" value="1"/>
</dbReference>
<feature type="compositionally biased region" description="Basic residues" evidence="1">
    <location>
        <begin position="1"/>
        <end position="10"/>
    </location>
</feature>
<evidence type="ECO:0000313" key="2">
    <source>
        <dbReference type="EMBL" id="KAK0645725.1"/>
    </source>
</evidence>
<dbReference type="Proteomes" id="UP001174936">
    <property type="component" value="Unassembled WGS sequence"/>
</dbReference>
<feature type="region of interest" description="Disordered" evidence="1">
    <location>
        <begin position="75"/>
        <end position="170"/>
    </location>
</feature>
<feature type="region of interest" description="Disordered" evidence="1">
    <location>
        <begin position="1"/>
        <end position="44"/>
    </location>
</feature>
<comment type="caution">
    <text evidence="2">The sequence shown here is derived from an EMBL/GenBank/DDBJ whole genome shotgun (WGS) entry which is preliminary data.</text>
</comment>
<feature type="compositionally biased region" description="Polar residues" evidence="1">
    <location>
        <begin position="505"/>
        <end position="515"/>
    </location>
</feature>
<organism evidence="2 3">
    <name type="scientific">Cercophora newfieldiana</name>
    <dbReference type="NCBI Taxonomy" id="92897"/>
    <lineage>
        <taxon>Eukaryota</taxon>
        <taxon>Fungi</taxon>
        <taxon>Dikarya</taxon>
        <taxon>Ascomycota</taxon>
        <taxon>Pezizomycotina</taxon>
        <taxon>Sordariomycetes</taxon>
        <taxon>Sordariomycetidae</taxon>
        <taxon>Sordariales</taxon>
        <taxon>Lasiosphaeriaceae</taxon>
        <taxon>Cercophora</taxon>
    </lineage>
</organism>